<feature type="repeat" description="WD" evidence="3">
    <location>
        <begin position="696"/>
        <end position="737"/>
    </location>
</feature>
<evidence type="ECO:0000256" key="4">
    <source>
        <dbReference type="SAM" id="MobiDB-lite"/>
    </source>
</evidence>
<dbReference type="InterPro" id="IPR007714">
    <property type="entry name" value="CFA20_dom"/>
</dbReference>
<sequence>MEEMQQTGEVLSVMDKSLKCTVYRVTGSIPSNNYVQIPKTKTQSLGLTGRYLYLLFKPIAGKYFVVHMDLATDEGLIIRISFSNLFKEFKSTSTWLQFPFVCPAGKGTVEDLTSKSSKKDLPGPAPPTSRWTLLLLDFQYILSMYLNRKFSYLKSIQLCSSLFVKNVFTSDIQYEPGITVQEARDLGLLTSGIQPLPREMAFPKPKGQEWEVLYNLLRFPNSASRVPFDSIQRSSPHGKKTRDSSRKQAPGEISPQRTSIREVNVNKSGGSNSTSMDALTRSKKPKKSKPKVVKELPEVGLDSVGDISILQGSQGEVHVFADPDDDVTIHRRDKKSGVSQSGPSLFVEETGTYTSLLPDPILSLRKIVGFGGCTTKEALWDHTGSHLVYPCHAVIVTMNISNGHQRFFIGHTDKVSALSFNSSCTLLASAQTGAQSVVRVWSYQSGECLAMFRADAHSLHCLSFSRSGAVLCGVGKDNHGKNLVIAWRTARVHKGGEVSVVAKAHTDVEIIRMKVTPFDESRMVSCGRDNIRIWRLRNGSLRSAPVNVGEFNSTEFTDICFEAIPLHGLQPADKMFYACSKSGHIFQIDFARVSVVHIRRLLPSGKHVQEKSTFGSGPGIAINSMAMSEAFCVTGSDDGFLRLWPLDFSSIFLEAEHEGPVTVVGITVDGLNMLAGTSTGNLGYLDVSTRNYTTVMRSHTGRVLCMSLDPVRRQMATVSEDHTIRLWDLDSLQQLFDFHSPVECPVSVCYHPTIHSFACGFDNGVVRIFSVQSTSLIAELKPHKGSITGLLFSPNGARLCSSSSSGTLALYDASDDRYPVMRLLGNMVARGEDKFGPDALSGSEDGRHVAFVGPSEFAVTVVDGKNLNEILRIDISSMAPDSDSHVVDSAIKVHFAPEKTKQLLVATANCNLLRFDAKSGRLLNKISGVHRSGITGVDVCHDCRHLATAGDRVVKIWDYHMRLDLNFQVSIGHSEVIQQVKFTPDSLGLISIGEGIFLWDFYGVNKDKETIRSGYKPLTKSDHSFQSPVRRSLEFSQSLQPRTNVPKPTTPTDMSDVSRVQPLDEMEDTPDRDEEVLVGPELESRSEISSILEEEQWKPSVEVVRLDLIRDLHQDWKRDIHLLPEKLDEAGGDEDESENRRQKKPSCLKHFIPKQNNSQMAQRRYTAPPNQAGLRLKSVLGFNGNGRGNVVWHPETGLFVYTSGCIVVIEDLNDNSQRHLLGHVEEISFLTLQHDGQLLASASGSRGLTSSQICLWDVSSGISTKVLSYHEHQIVCLAYSRDDRFLISVGDYRDCSLVVWDTHDYTILTVSRAALPIHELAWDPHSPNEFATVGEGGTVLFWLLDETHEKFSLNIHEADVPQDLMDTKNM</sequence>
<reference evidence="7 8" key="1">
    <citation type="journal article" date="2017" name="PLoS Biol.">
        <title>The sea cucumber genome provides insights into morphological evolution and visceral regeneration.</title>
        <authorList>
            <person name="Zhang X."/>
            <person name="Sun L."/>
            <person name="Yuan J."/>
            <person name="Sun Y."/>
            <person name="Gao Y."/>
            <person name="Zhang L."/>
            <person name="Li S."/>
            <person name="Dai H."/>
            <person name="Hamel J.F."/>
            <person name="Liu C."/>
            <person name="Yu Y."/>
            <person name="Liu S."/>
            <person name="Lin W."/>
            <person name="Guo K."/>
            <person name="Jin S."/>
            <person name="Xu P."/>
            <person name="Storey K.B."/>
            <person name="Huan P."/>
            <person name="Zhang T."/>
            <person name="Zhou Y."/>
            <person name="Zhang J."/>
            <person name="Lin C."/>
            <person name="Li X."/>
            <person name="Xing L."/>
            <person name="Huo D."/>
            <person name="Sun M."/>
            <person name="Wang L."/>
            <person name="Mercier A."/>
            <person name="Li F."/>
            <person name="Yang H."/>
            <person name="Xiang J."/>
        </authorList>
    </citation>
    <scope>NUCLEOTIDE SEQUENCE [LARGE SCALE GENOMIC DNA]</scope>
    <source>
        <strain evidence="7">Shaxun</strain>
        <tissue evidence="7">Muscle</tissue>
    </source>
</reference>
<organism evidence="7 8">
    <name type="scientific">Stichopus japonicus</name>
    <name type="common">Sea cucumber</name>
    <dbReference type="NCBI Taxonomy" id="307972"/>
    <lineage>
        <taxon>Eukaryota</taxon>
        <taxon>Metazoa</taxon>
        <taxon>Echinodermata</taxon>
        <taxon>Eleutherozoa</taxon>
        <taxon>Echinozoa</taxon>
        <taxon>Holothuroidea</taxon>
        <taxon>Aspidochirotacea</taxon>
        <taxon>Aspidochirotida</taxon>
        <taxon>Stichopodidae</taxon>
        <taxon>Apostichopus</taxon>
    </lineage>
</organism>
<evidence type="ECO:0000259" key="5">
    <source>
        <dbReference type="Pfam" id="PF05018"/>
    </source>
</evidence>
<dbReference type="FunFam" id="2.130.10.10:FF:001417">
    <property type="entry name" value="WD repeat domain 90"/>
    <property type="match status" value="1"/>
</dbReference>
<feature type="compositionally biased region" description="Acidic residues" evidence="4">
    <location>
        <begin position="1064"/>
        <end position="1076"/>
    </location>
</feature>
<dbReference type="SUPFAM" id="SSF50978">
    <property type="entry name" value="WD40 repeat-like"/>
    <property type="match status" value="3"/>
</dbReference>
<feature type="repeat" description="WD" evidence="3">
    <location>
        <begin position="780"/>
        <end position="821"/>
    </location>
</feature>
<dbReference type="InterPro" id="IPR001680">
    <property type="entry name" value="WD40_rpt"/>
</dbReference>
<dbReference type="Pfam" id="PF23393">
    <property type="entry name" value="Beta-prop_WDR90_POC16_2nd"/>
    <property type="match status" value="1"/>
</dbReference>
<feature type="region of interest" description="Disordered" evidence="4">
    <location>
        <begin position="1015"/>
        <end position="1076"/>
    </location>
</feature>
<feature type="non-terminal residue" evidence="7">
    <location>
        <position position="1370"/>
    </location>
</feature>
<dbReference type="SMART" id="SM00320">
    <property type="entry name" value="WD40"/>
    <property type="match status" value="12"/>
</dbReference>
<dbReference type="EMBL" id="MRZV01001401">
    <property type="protein sequence ID" value="PIK38115.1"/>
    <property type="molecule type" value="Genomic_DNA"/>
</dbReference>
<feature type="domain" description="CFA20" evidence="5">
    <location>
        <begin position="125"/>
        <end position="175"/>
    </location>
</feature>
<feature type="compositionally biased region" description="Polar residues" evidence="4">
    <location>
        <begin position="265"/>
        <end position="277"/>
    </location>
</feature>
<gene>
    <name evidence="7" type="ORF">BSL78_25044</name>
</gene>
<evidence type="ECO:0000256" key="3">
    <source>
        <dbReference type="PROSITE-ProRule" id="PRU00221"/>
    </source>
</evidence>
<evidence type="ECO:0000313" key="8">
    <source>
        <dbReference type="Proteomes" id="UP000230750"/>
    </source>
</evidence>
<feature type="compositionally biased region" description="Polar residues" evidence="4">
    <location>
        <begin position="1024"/>
        <end position="1055"/>
    </location>
</feature>
<dbReference type="OrthoDB" id="6252103at2759"/>
<dbReference type="GO" id="GO:0005929">
    <property type="term" value="C:cilium"/>
    <property type="evidence" value="ECO:0007669"/>
    <property type="project" value="UniProtKB-ARBA"/>
</dbReference>
<evidence type="ECO:0000256" key="1">
    <source>
        <dbReference type="ARBA" id="ARBA00022574"/>
    </source>
</evidence>
<dbReference type="InterPro" id="IPR050630">
    <property type="entry name" value="WD_repeat_EMAP"/>
</dbReference>
<dbReference type="PROSITE" id="PS00678">
    <property type="entry name" value="WD_REPEATS_1"/>
    <property type="match status" value="1"/>
</dbReference>
<evidence type="ECO:0000256" key="2">
    <source>
        <dbReference type="ARBA" id="ARBA00022737"/>
    </source>
</evidence>
<dbReference type="PANTHER" id="PTHR13720">
    <property type="entry name" value="WD-40 REPEAT PROTEIN"/>
    <property type="match status" value="1"/>
</dbReference>
<dbReference type="PROSITE" id="PS50082">
    <property type="entry name" value="WD_REPEATS_2"/>
    <property type="match status" value="2"/>
</dbReference>
<dbReference type="InterPro" id="IPR055441">
    <property type="entry name" value="Beta-prop_WDR90_POC16_2nd"/>
</dbReference>
<dbReference type="Gene3D" id="2.130.10.10">
    <property type="entry name" value="YVTN repeat-like/Quinoprotein amine dehydrogenase"/>
    <property type="match status" value="4"/>
</dbReference>
<proteinExistence type="predicted"/>
<name>A0A2G8JR11_STIJA</name>
<accession>A0A2G8JR11</accession>
<keyword evidence="1 3" id="KW-0853">WD repeat</keyword>
<dbReference type="Pfam" id="PF00400">
    <property type="entry name" value="WD40"/>
    <property type="match status" value="2"/>
</dbReference>
<comment type="caution">
    <text evidence="7">The sequence shown here is derived from an EMBL/GenBank/DDBJ whole genome shotgun (WGS) entry which is preliminary data.</text>
</comment>
<dbReference type="Proteomes" id="UP000230750">
    <property type="component" value="Unassembled WGS sequence"/>
</dbReference>
<feature type="compositionally biased region" description="Basic residues" evidence="4">
    <location>
        <begin position="281"/>
        <end position="291"/>
    </location>
</feature>
<dbReference type="GO" id="GO:0005814">
    <property type="term" value="C:centriole"/>
    <property type="evidence" value="ECO:0007669"/>
    <property type="project" value="TreeGrafter"/>
</dbReference>
<dbReference type="STRING" id="307972.A0A2G8JR11"/>
<feature type="region of interest" description="Disordered" evidence="4">
    <location>
        <begin position="1129"/>
        <end position="1149"/>
    </location>
</feature>
<protein>
    <submittedName>
        <fullName evidence="7">Putative WD repeat-containing protein 90</fullName>
    </submittedName>
</protein>
<dbReference type="PANTHER" id="PTHR13720:SF24">
    <property type="entry name" value="WD REPEAT-CONTAINING PROTEIN 90"/>
    <property type="match status" value="1"/>
</dbReference>
<dbReference type="Pfam" id="PF05018">
    <property type="entry name" value="CFA20_dom"/>
    <property type="match status" value="2"/>
</dbReference>
<feature type="domain" description="CFA20" evidence="5">
    <location>
        <begin position="5"/>
        <end position="102"/>
    </location>
</feature>
<dbReference type="PROSITE" id="PS50294">
    <property type="entry name" value="WD_REPEATS_REGION"/>
    <property type="match status" value="1"/>
</dbReference>
<dbReference type="InterPro" id="IPR015943">
    <property type="entry name" value="WD40/YVTN_repeat-like_dom_sf"/>
</dbReference>
<feature type="domain" description="WDR90/POC16 second beta-propeller" evidence="6">
    <location>
        <begin position="707"/>
        <end position="1000"/>
    </location>
</feature>
<keyword evidence="8" id="KW-1185">Reference proteome</keyword>
<feature type="region of interest" description="Disordered" evidence="4">
    <location>
        <begin position="227"/>
        <end position="295"/>
    </location>
</feature>
<evidence type="ECO:0000313" key="7">
    <source>
        <dbReference type="EMBL" id="PIK38115.1"/>
    </source>
</evidence>
<evidence type="ECO:0000259" key="6">
    <source>
        <dbReference type="Pfam" id="PF23393"/>
    </source>
</evidence>
<dbReference type="InterPro" id="IPR019775">
    <property type="entry name" value="WD40_repeat_CS"/>
</dbReference>
<dbReference type="InterPro" id="IPR036322">
    <property type="entry name" value="WD40_repeat_dom_sf"/>
</dbReference>
<keyword evidence="2" id="KW-0677">Repeat</keyword>